<evidence type="ECO:0000259" key="1">
    <source>
        <dbReference type="Pfam" id="PF12760"/>
    </source>
</evidence>
<dbReference type="InterPro" id="IPR024442">
    <property type="entry name" value="Transposase_Zn_ribbon"/>
</dbReference>
<dbReference type="OrthoDB" id="5417360at2"/>
<gene>
    <name evidence="3" type="ORF">Dpo_3c02820</name>
    <name evidence="2" type="ORF">Dpo_8c01180</name>
</gene>
<reference evidence="2 4" key="1">
    <citation type="journal article" date="2013" name="Genome Announc.">
        <title>Draft Genome Sequence of Desulfotignum phosphitoxidans DSM 13687 Strain FiPS-3.</title>
        <authorList>
            <person name="Poehlein A."/>
            <person name="Daniel R."/>
            <person name="Simeonova D.D."/>
        </authorList>
    </citation>
    <scope>NUCLEOTIDE SEQUENCE [LARGE SCALE GENOMIC DNA]</scope>
    <source>
        <strain evidence="2 4">DSM 13687</strain>
    </source>
</reference>
<dbReference type="RefSeq" id="WP_006965478.1">
    <property type="nucleotide sequence ID" value="NZ_APJX01000003.1"/>
</dbReference>
<proteinExistence type="predicted"/>
<evidence type="ECO:0000313" key="3">
    <source>
        <dbReference type="EMBL" id="EMS80138.1"/>
    </source>
</evidence>
<dbReference type="EMBL" id="APJX01000003">
    <property type="protein sequence ID" value="EMS80138.1"/>
    <property type="molecule type" value="Genomic_DNA"/>
</dbReference>
<accession>S0G3Q3</accession>
<feature type="domain" description="Transposase zinc-ribbon" evidence="1">
    <location>
        <begin position="31"/>
        <end position="74"/>
    </location>
</feature>
<dbReference type="EMBL" id="APJX01000008">
    <property type="protein sequence ID" value="EMS78451.1"/>
    <property type="molecule type" value="Genomic_DNA"/>
</dbReference>
<dbReference type="AlphaFoldDB" id="S0G3Q3"/>
<comment type="caution">
    <text evidence="2">The sequence shown here is derived from an EMBL/GenBank/DDBJ whole genome shotgun (WGS) entry which is preliminary data.</text>
</comment>
<evidence type="ECO:0000313" key="2">
    <source>
        <dbReference type="EMBL" id="EMS78451.1"/>
    </source>
</evidence>
<protein>
    <submittedName>
        <fullName evidence="2">Transposase zinc-ribbon domain-containing protein</fullName>
    </submittedName>
</protein>
<evidence type="ECO:0000313" key="4">
    <source>
        <dbReference type="Proteomes" id="UP000014216"/>
    </source>
</evidence>
<dbReference type="Proteomes" id="UP000014216">
    <property type="component" value="Unassembled WGS sequence"/>
</dbReference>
<dbReference type="Pfam" id="PF12760">
    <property type="entry name" value="Zn_ribbon_IS1595"/>
    <property type="match status" value="1"/>
</dbReference>
<organism evidence="2 4">
    <name type="scientific">Desulfotignum phosphitoxidans DSM 13687</name>
    <dbReference type="NCBI Taxonomy" id="1286635"/>
    <lineage>
        <taxon>Bacteria</taxon>
        <taxon>Pseudomonadati</taxon>
        <taxon>Thermodesulfobacteriota</taxon>
        <taxon>Desulfobacteria</taxon>
        <taxon>Desulfobacterales</taxon>
        <taxon>Desulfobacteraceae</taxon>
        <taxon>Desulfotignum</taxon>
    </lineage>
</organism>
<name>S0G3Q3_9BACT</name>
<sequence>MKELQYYKPDQEQRFLRKHRSDLEEFEKRFPTEDVCKKRLEEWKWPEGFKCSKCGHNKNYYNASKKLYECRQCQFQHSLMTDTIFHRTRTPLKAWFYMIFVMGLTNRRVIPRENFIKYLGKLEAGNHYKALKRIGSIINLMPEKEFNWYLDLVKYLKE</sequence>
<keyword evidence="4" id="KW-1185">Reference proteome</keyword>